<dbReference type="NCBIfam" id="TIGR00299">
    <property type="entry name" value="nickel pincer cofactor biosynthesis protein LarC"/>
    <property type="match status" value="1"/>
</dbReference>
<dbReference type="Pfam" id="PF01969">
    <property type="entry name" value="Ni_insertion"/>
    <property type="match status" value="1"/>
</dbReference>
<dbReference type="InterPro" id="IPR002822">
    <property type="entry name" value="Ni_insertion"/>
</dbReference>
<sequence length="392" mass="40827">MSRHAWIDASAGVAGDMLLGALLDAGARLSVVQEAVAAVVGGAVRISGREVRRGGLRAWKAEVEVEDTDPARRTWREIRTLVTGTAHAVFERLAEAEAHVHGVGVDEVHFHEVGALDAIADVVGCCAALEDLGITSVSAGAVAVGSGSVRTRHGVLPVPAPAVAELAKGWQVLAGGDGELATPTGMALLRTWAGTCEPLPPLTLDGVGIGAGGRDPAGRANVVRVLIGTRSSSIAEPAVLLEANVDDLDPRLWPGILSSLLDLGASDAWLVPILMKKGRPAHTLSVLCPPELAEPLTDRIFHDTTTLGVRRSPRDKTALERAFVPVKVGTGHVAVKTGHRDGVLVQVMPEFEDVATLARSQGRPERLVLQEAVAAAAEAGLVVGAPLRYLPH</sequence>
<reference evidence="3" key="1">
    <citation type="submission" date="2021-03" db="EMBL/GenBank/DDBJ databases">
        <title>Whole genome shotgun sequence of Actinoplanes consettensis NBRC 14913.</title>
        <authorList>
            <person name="Komaki H."/>
            <person name="Tamura T."/>
        </authorList>
    </citation>
    <scope>NUCLEOTIDE SEQUENCE</scope>
    <source>
        <strain evidence="3">NBRC 14913</strain>
    </source>
</reference>
<dbReference type="Proteomes" id="UP000680865">
    <property type="component" value="Unassembled WGS sequence"/>
</dbReference>
<dbReference type="Gene3D" id="3.30.70.1380">
    <property type="entry name" value="Transcriptional regulatory protein pf0864 domain like"/>
    <property type="match status" value="1"/>
</dbReference>
<dbReference type="GO" id="GO:0051604">
    <property type="term" value="P:protein maturation"/>
    <property type="evidence" value="ECO:0007669"/>
    <property type="project" value="UniProtKB-UniRule"/>
</dbReference>
<dbReference type="PANTHER" id="PTHR36566:SF1">
    <property type="entry name" value="PYRIDINIUM-3,5-BISTHIOCARBOXYLIC ACID MONONUCLEOTIDE NICKEL INSERTION PROTEIN"/>
    <property type="match status" value="1"/>
</dbReference>
<evidence type="ECO:0000256" key="2">
    <source>
        <dbReference type="HAMAP-Rule" id="MF_01074"/>
    </source>
</evidence>
<organism evidence="3 4">
    <name type="scientific">Winogradskya consettensis</name>
    <dbReference type="NCBI Taxonomy" id="113560"/>
    <lineage>
        <taxon>Bacteria</taxon>
        <taxon>Bacillati</taxon>
        <taxon>Actinomycetota</taxon>
        <taxon>Actinomycetes</taxon>
        <taxon>Micromonosporales</taxon>
        <taxon>Micromonosporaceae</taxon>
        <taxon>Winogradskya</taxon>
    </lineage>
</organism>
<evidence type="ECO:0000313" key="4">
    <source>
        <dbReference type="Proteomes" id="UP000680865"/>
    </source>
</evidence>
<dbReference type="EMBL" id="BOQP01000023">
    <property type="protein sequence ID" value="GIM75399.1"/>
    <property type="molecule type" value="Genomic_DNA"/>
</dbReference>
<name>A0A919VQX4_9ACTN</name>
<proteinExistence type="inferred from homology"/>
<comment type="similarity">
    <text evidence="2">Belongs to the LarC family.</text>
</comment>
<protein>
    <recommendedName>
        <fullName evidence="2">Pyridinium-3,5-bisthiocarboxylic acid mononucleotide nickel insertion protein</fullName>
        <shortName evidence="2">P2TMN nickel insertion protein</shortName>
        <ecNumber evidence="2">4.99.1.12</ecNumber>
    </recommendedName>
    <alternativeName>
        <fullName evidence="2">Nickel-pincer cofactor biosynthesis protein LarC</fullName>
    </alternativeName>
</protein>
<dbReference type="PANTHER" id="PTHR36566">
    <property type="entry name" value="NICKEL INSERTION PROTEIN-RELATED"/>
    <property type="match status" value="1"/>
</dbReference>
<keyword evidence="4" id="KW-1185">Reference proteome</keyword>
<dbReference type="GO" id="GO:0016151">
    <property type="term" value="F:nickel cation binding"/>
    <property type="evidence" value="ECO:0007669"/>
    <property type="project" value="UniProtKB-UniRule"/>
</dbReference>
<dbReference type="RefSeq" id="WP_212999217.1">
    <property type="nucleotide sequence ID" value="NZ_BAAATW010000002.1"/>
</dbReference>
<keyword evidence="2" id="KW-0456">Lyase</keyword>
<comment type="caution">
    <text evidence="3">The sequence shown here is derived from an EMBL/GenBank/DDBJ whole genome shotgun (WGS) entry which is preliminary data.</text>
</comment>
<keyword evidence="1 2" id="KW-0533">Nickel</keyword>
<evidence type="ECO:0000256" key="1">
    <source>
        <dbReference type="ARBA" id="ARBA00022596"/>
    </source>
</evidence>
<accession>A0A919VQX4</accession>
<dbReference type="AlphaFoldDB" id="A0A919VQX4"/>
<gene>
    <name evidence="2" type="primary">larC</name>
    <name evidence="3" type="ORF">Aco04nite_45190</name>
</gene>
<comment type="function">
    <text evidence="2">Involved in the biosynthesis of a nickel-pincer cofactor ((SCS)Ni(II) pincer complex). Binds Ni(2+), and functions in nickel delivery to pyridinium-3,5-bisthiocarboxylic acid mononucleotide (P2TMN), to form the mature cofactor. Is thus probably required for the activation of nickel-pincer cofactor-dependent enzymes.</text>
</comment>
<dbReference type="EC" id="4.99.1.12" evidence="2"/>
<evidence type="ECO:0000313" key="3">
    <source>
        <dbReference type="EMBL" id="GIM75399.1"/>
    </source>
</evidence>
<dbReference type="HAMAP" id="MF_01074">
    <property type="entry name" value="LarC"/>
    <property type="match status" value="1"/>
</dbReference>
<dbReference type="GO" id="GO:0016829">
    <property type="term" value="F:lyase activity"/>
    <property type="evidence" value="ECO:0007669"/>
    <property type="project" value="UniProtKB-UniRule"/>
</dbReference>
<comment type="catalytic activity">
    <reaction evidence="2">
        <text>Ni(II)-pyridinium-3,5-bisthiocarboxylate mononucleotide = pyridinium-3,5-bisthiocarboxylate mononucleotide + Ni(2+)</text>
        <dbReference type="Rhea" id="RHEA:54784"/>
        <dbReference type="ChEBI" id="CHEBI:49786"/>
        <dbReference type="ChEBI" id="CHEBI:137372"/>
        <dbReference type="ChEBI" id="CHEBI:137373"/>
        <dbReference type="EC" id="4.99.1.12"/>
    </reaction>
</comment>
<dbReference type="Gene3D" id="3.10.20.300">
    <property type="entry name" value="mk0293 like domain"/>
    <property type="match status" value="1"/>
</dbReference>